<keyword evidence="1" id="KW-1133">Transmembrane helix</keyword>
<dbReference type="EMBL" id="UHDT01000001">
    <property type="protein sequence ID" value="SUM56389.1"/>
    <property type="molecule type" value="Genomic_DNA"/>
</dbReference>
<reference evidence="2 4" key="1">
    <citation type="submission" date="2015-01" db="EMBL/GenBank/DDBJ databases">
        <authorList>
            <person name="Guo J."/>
        </authorList>
    </citation>
    <scope>NUCLEOTIDE SEQUENCE [LARGE SCALE GENOMIC DNA]</scope>
    <source>
        <strain evidence="2 4">DSM 22147</strain>
    </source>
</reference>
<proteinExistence type="predicted"/>
<gene>
    <name evidence="3" type="ORF">NCTC13832_00016</name>
    <name evidence="2" type="ORF">TP70_04935</name>
</gene>
<name>A0A0D6XRE4_9STAP</name>
<keyword evidence="1" id="KW-0812">Transmembrane</keyword>
<feature type="transmembrane region" description="Helical" evidence="1">
    <location>
        <begin position="164"/>
        <end position="189"/>
    </location>
</feature>
<dbReference type="PANTHER" id="PTHR41324:SF1">
    <property type="entry name" value="DUF2232 DOMAIN-CONTAINING PROTEIN"/>
    <property type="match status" value="1"/>
</dbReference>
<feature type="transmembrane region" description="Helical" evidence="1">
    <location>
        <begin position="210"/>
        <end position="228"/>
    </location>
</feature>
<evidence type="ECO:0000313" key="3">
    <source>
        <dbReference type="EMBL" id="SUM56389.1"/>
    </source>
</evidence>
<dbReference type="PANTHER" id="PTHR41324">
    <property type="entry name" value="MEMBRANE PROTEIN-RELATED"/>
    <property type="match status" value="1"/>
</dbReference>
<evidence type="ECO:0000313" key="4">
    <source>
        <dbReference type="Proteomes" id="UP000032366"/>
    </source>
</evidence>
<feature type="transmembrane region" description="Helical" evidence="1">
    <location>
        <begin position="99"/>
        <end position="121"/>
    </location>
</feature>
<evidence type="ECO:0000256" key="1">
    <source>
        <dbReference type="SAM" id="Phobius"/>
    </source>
</evidence>
<dbReference type="RefSeq" id="WP_044359868.1">
    <property type="nucleotide sequence ID" value="NZ_UHDT01000001.1"/>
</dbReference>
<dbReference type="EMBL" id="JXWY01000033">
    <property type="protein sequence ID" value="KIX90826.1"/>
    <property type="molecule type" value="Genomic_DNA"/>
</dbReference>
<dbReference type="AlphaFoldDB" id="A0A0D6XRE4"/>
<dbReference type="Proteomes" id="UP000032366">
    <property type="component" value="Unassembled WGS sequence"/>
</dbReference>
<keyword evidence="4" id="KW-1185">Reference proteome</keyword>
<organism evidence="3 5">
    <name type="scientific">Staphylococcus microti</name>
    <dbReference type="NCBI Taxonomy" id="569857"/>
    <lineage>
        <taxon>Bacteria</taxon>
        <taxon>Bacillati</taxon>
        <taxon>Bacillota</taxon>
        <taxon>Bacilli</taxon>
        <taxon>Bacillales</taxon>
        <taxon>Staphylococcaceae</taxon>
        <taxon>Staphylococcus</taxon>
    </lineage>
</organism>
<dbReference type="OrthoDB" id="2413413at2"/>
<feature type="transmembrane region" description="Helical" evidence="1">
    <location>
        <begin position="12"/>
        <end position="38"/>
    </location>
</feature>
<feature type="transmembrane region" description="Helical" evidence="1">
    <location>
        <begin position="58"/>
        <end position="87"/>
    </location>
</feature>
<keyword evidence="1" id="KW-0472">Membrane</keyword>
<reference evidence="3 5" key="2">
    <citation type="submission" date="2018-06" db="EMBL/GenBank/DDBJ databases">
        <authorList>
            <consortium name="Pathogen Informatics"/>
            <person name="Doyle S."/>
        </authorList>
    </citation>
    <scope>NUCLEOTIDE SEQUENCE [LARGE SCALE GENOMIC DNA]</scope>
    <source>
        <strain evidence="3 5">NCTC13832</strain>
    </source>
</reference>
<dbReference type="Proteomes" id="UP000254100">
    <property type="component" value="Unassembled WGS sequence"/>
</dbReference>
<evidence type="ECO:0000313" key="2">
    <source>
        <dbReference type="EMBL" id="KIX90826.1"/>
    </source>
</evidence>
<feature type="transmembrane region" description="Helical" evidence="1">
    <location>
        <begin position="240"/>
        <end position="260"/>
    </location>
</feature>
<dbReference type="Pfam" id="PF09991">
    <property type="entry name" value="DUF2232"/>
    <property type="match status" value="1"/>
</dbReference>
<sequence>MFSKIQFKPMILCTLAWILAVLVIYFVPPLGLIVALFMTLPGIILWHRSIHTFGLSAFITFIVATMTGSVFMMSIMIIIFVLSALIGRMLQMRASKERILYMTTLVASVLTLGIVMLLQSIQKLPYAQELLQPYQSVVDQTIAMQDLDQASQEVLNNSVQQLAIQLPGLIVIALALFMFVTLIIICPILRKFKIATPVFRPLYLWQMQRSIFIIYAIALLVAITTEPATTMNSVSINFQIVLGFLLVIQGLSFIHFACVVNRLHISLSILFVTLGIMFYPLTRLLGLLDIGLNLKSMINKR</sequence>
<evidence type="ECO:0000313" key="5">
    <source>
        <dbReference type="Proteomes" id="UP000254100"/>
    </source>
</evidence>
<accession>A0A0D6XRE4</accession>
<feature type="transmembrane region" description="Helical" evidence="1">
    <location>
        <begin position="267"/>
        <end position="288"/>
    </location>
</feature>
<dbReference type="STRING" id="569857.TP70_04935"/>
<protein>
    <submittedName>
        <fullName evidence="3">Membrane protein</fullName>
    </submittedName>
</protein>
<dbReference type="InterPro" id="IPR018710">
    <property type="entry name" value="DUF2232"/>
</dbReference>